<dbReference type="AlphaFoldDB" id="A0A2M3ZUX0"/>
<dbReference type="EMBL" id="GGFM01011541">
    <property type="protein sequence ID" value="MBW32292.1"/>
    <property type="molecule type" value="Transcribed_RNA"/>
</dbReference>
<name>A0A2M3ZUX0_9DIPT</name>
<evidence type="ECO:0000313" key="1">
    <source>
        <dbReference type="EMBL" id="MBW32292.1"/>
    </source>
</evidence>
<sequence length="111" mass="12626">MVQYPSSRLFAGLAVTRAAFCASRSRTRPFRMDTSSRRLSSATSASTTLRMMSSRHDSYCRTLWCSDLFSFCNASKLFSCFWKRTCSVLCSRQTCIDFRSLVLIALLMTSK</sequence>
<protein>
    <submittedName>
        <fullName evidence="1">Putative secreted peptide</fullName>
    </submittedName>
</protein>
<reference evidence="1" key="1">
    <citation type="submission" date="2018-01" db="EMBL/GenBank/DDBJ databases">
        <title>An insight into the sialome of Amazonian anophelines.</title>
        <authorList>
            <person name="Ribeiro J.M."/>
            <person name="Scarpassa V."/>
            <person name="Calvo E."/>
        </authorList>
    </citation>
    <scope>NUCLEOTIDE SEQUENCE</scope>
    <source>
        <tissue evidence="1">Salivary glands</tissue>
    </source>
</reference>
<accession>A0A2M3ZUX0</accession>
<proteinExistence type="predicted"/>
<organism evidence="1">
    <name type="scientific">Anopheles braziliensis</name>
    <dbReference type="NCBI Taxonomy" id="58242"/>
    <lineage>
        <taxon>Eukaryota</taxon>
        <taxon>Metazoa</taxon>
        <taxon>Ecdysozoa</taxon>
        <taxon>Arthropoda</taxon>
        <taxon>Hexapoda</taxon>
        <taxon>Insecta</taxon>
        <taxon>Pterygota</taxon>
        <taxon>Neoptera</taxon>
        <taxon>Endopterygota</taxon>
        <taxon>Diptera</taxon>
        <taxon>Nematocera</taxon>
        <taxon>Culicoidea</taxon>
        <taxon>Culicidae</taxon>
        <taxon>Anophelinae</taxon>
        <taxon>Anopheles</taxon>
    </lineage>
</organism>